<keyword evidence="4 6" id="KW-1133">Transmembrane helix</keyword>
<dbReference type="STRING" id="281362.AT959_09855"/>
<feature type="transmembrane region" description="Helical" evidence="6">
    <location>
        <begin position="67"/>
        <end position="86"/>
    </location>
</feature>
<feature type="transmembrane region" description="Helical" evidence="6">
    <location>
        <begin position="12"/>
        <end position="27"/>
    </location>
</feature>
<name>A0A133XJ94_9RHOO</name>
<accession>A0A133XJ94</accession>
<comment type="subcellular location">
    <subcellularLocation>
        <location evidence="1">Cell membrane</location>
        <topology evidence="1">Multi-pass membrane protein</topology>
    </subcellularLocation>
</comment>
<evidence type="ECO:0000313" key="8">
    <source>
        <dbReference type="Proteomes" id="UP000070186"/>
    </source>
</evidence>
<gene>
    <name evidence="7" type="ORF">AT959_09855</name>
</gene>
<evidence type="ECO:0000256" key="6">
    <source>
        <dbReference type="SAM" id="Phobius"/>
    </source>
</evidence>
<keyword evidence="2" id="KW-1003">Cell membrane</keyword>
<reference evidence="7 8" key="1">
    <citation type="submission" date="2015-12" db="EMBL/GenBank/DDBJ databases">
        <title>Nitrous oxide reduction kinetics distinguish bacteria harboring typical versus atypical NosZ.</title>
        <authorList>
            <person name="Yoon S."/>
            <person name="Nissen S."/>
            <person name="Park D."/>
            <person name="Sanford R.A."/>
            <person name="Loeffler F.E."/>
        </authorList>
    </citation>
    <scope>NUCLEOTIDE SEQUENCE [LARGE SCALE GENOMIC DNA]</scope>
    <source>
        <strain evidence="7 8">ATCC BAA-841</strain>
    </source>
</reference>
<proteinExistence type="predicted"/>
<dbReference type="GO" id="GO:0005886">
    <property type="term" value="C:plasma membrane"/>
    <property type="evidence" value="ECO:0007669"/>
    <property type="project" value="UniProtKB-SubCell"/>
</dbReference>
<keyword evidence="8" id="KW-1185">Reference proteome</keyword>
<evidence type="ECO:0000256" key="4">
    <source>
        <dbReference type="ARBA" id="ARBA00022989"/>
    </source>
</evidence>
<keyword evidence="5 6" id="KW-0472">Membrane</keyword>
<evidence type="ECO:0008006" key="9">
    <source>
        <dbReference type="Google" id="ProtNLM"/>
    </source>
</evidence>
<evidence type="ECO:0000256" key="3">
    <source>
        <dbReference type="ARBA" id="ARBA00022692"/>
    </source>
</evidence>
<dbReference type="InterPro" id="IPR005171">
    <property type="entry name" value="Cyt_c_oxidase_su4_prok"/>
</dbReference>
<dbReference type="EMBL" id="LODL01000019">
    <property type="protein sequence ID" value="KXB30999.1"/>
    <property type="molecule type" value="Genomic_DNA"/>
</dbReference>
<comment type="caution">
    <text evidence="7">The sequence shown here is derived from an EMBL/GenBank/DDBJ whole genome shotgun (WGS) entry which is preliminary data.</text>
</comment>
<protein>
    <recommendedName>
        <fullName evidence="9">Cytochrome C oxidase subunit IV</fullName>
    </recommendedName>
</protein>
<keyword evidence="3 6" id="KW-0812">Transmembrane</keyword>
<evidence type="ECO:0000256" key="5">
    <source>
        <dbReference type="ARBA" id="ARBA00023136"/>
    </source>
</evidence>
<evidence type="ECO:0000256" key="2">
    <source>
        <dbReference type="ARBA" id="ARBA00022475"/>
    </source>
</evidence>
<sequence>MMNALSNPAHRAWLVLLIATAITWYLGEVGAAGTGAIIAMLLIAFVKGRLVILDFMELREAPLMWRLLLEGWLILVSSLILLAYWISLK</sequence>
<evidence type="ECO:0000313" key="7">
    <source>
        <dbReference type="EMBL" id="KXB30999.1"/>
    </source>
</evidence>
<dbReference type="Proteomes" id="UP000070186">
    <property type="component" value="Unassembled WGS sequence"/>
</dbReference>
<dbReference type="RefSeq" id="WP_066882800.1">
    <property type="nucleotide sequence ID" value="NZ_LODL01000019.1"/>
</dbReference>
<organism evidence="7 8">
    <name type="scientific">Dechloromonas denitrificans</name>
    <dbReference type="NCBI Taxonomy" id="281362"/>
    <lineage>
        <taxon>Bacteria</taxon>
        <taxon>Pseudomonadati</taxon>
        <taxon>Pseudomonadota</taxon>
        <taxon>Betaproteobacteria</taxon>
        <taxon>Rhodocyclales</taxon>
        <taxon>Azonexaceae</taxon>
        <taxon>Dechloromonas</taxon>
    </lineage>
</organism>
<dbReference type="Pfam" id="PF03626">
    <property type="entry name" value="COX4_pro"/>
    <property type="match status" value="1"/>
</dbReference>
<dbReference type="AlphaFoldDB" id="A0A133XJ94"/>
<evidence type="ECO:0000256" key="1">
    <source>
        <dbReference type="ARBA" id="ARBA00004651"/>
    </source>
</evidence>